<protein>
    <submittedName>
        <fullName evidence="1">Uncharacterized protein</fullName>
    </submittedName>
</protein>
<evidence type="ECO:0000313" key="1">
    <source>
        <dbReference type="EMBL" id="KAK7342612.1"/>
    </source>
</evidence>
<dbReference type="EMBL" id="JAYMYR010000009">
    <property type="protein sequence ID" value="KAK7342612.1"/>
    <property type="molecule type" value="Genomic_DNA"/>
</dbReference>
<sequence>MHGIFVEFGLGLWDHATSPSAVRPRRTFEKDHYADDLIYFTAVSEFTERGHFRAFGRKERRTYYTNDEMHVYVVLKI</sequence>
<organism evidence="1 2">
    <name type="scientific">Phaseolus coccineus</name>
    <name type="common">Scarlet runner bean</name>
    <name type="synonym">Phaseolus multiflorus</name>
    <dbReference type="NCBI Taxonomy" id="3886"/>
    <lineage>
        <taxon>Eukaryota</taxon>
        <taxon>Viridiplantae</taxon>
        <taxon>Streptophyta</taxon>
        <taxon>Embryophyta</taxon>
        <taxon>Tracheophyta</taxon>
        <taxon>Spermatophyta</taxon>
        <taxon>Magnoliopsida</taxon>
        <taxon>eudicotyledons</taxon>
        <taxon>Gunneridae</taxon>
        <taxon>Pentapetalae</taxon>
        <taxon>rosids</taxon>
        <taxon>fabids</taxon>
        <taxon>Fabales</taxon>
        <taxon>Fabaceae</taxon>
        <taxon>Papilionoideae</taxon>
        <taxon>50 kb inversion clade</taxon>
        <taxon>NPAAA clade</taxon>
        <taxon>indigoferoid/millettioid clade</taxon>
        <taxon>Phaseoleae</taxon>
        <taxon>Phaseolus</taxon>
    </lineage>
</organism>
<name>A0AAN9LUX1_PHACN</name>
<dbReference type="Proteomes" id="UP001374584">
    <property type="component" value="Unassembled WGS sequence"/>
</dbReference>
<dbReference type="AlphaFoldDB" id="A0AAN9LUX1"/>
<reference evidence="1 2" key="1">
    <citation type="submission" date="2024-01" db="EMBL/GenBank/DDBJ databases">
        <title>The genomes of 5 underutilized Papilionoideae crops provide insights into root nodulation and disease resistanc.</title>
        <authorList>
            <person name="Jiang F."/>
        </authorList>
    </citation>
    <scope>NUCLEOTIDE SEQUENCE [LARGE SCALE GENOMIC DNA]</scope>
    <source>
        <strain evidence="1">JINMINGXINNONG_FW02</strain>
        <tissue evidence="1">Leaves</tissue>
    </source>
</reference>
<accession>A0AAN9LUX1</accession>
<proteinExistence type="predicted"/>
<evidence type="ECO:0000313" key="2">
    <source>
        <dbReference type="Proteomes" id="UP001374584"/>
    </source>
</evidence>
<keyword evidence="2" id="KW-1185">Reference proteome</keyword>
<gene>
    <name evidence="1" type="ORF">VNO80_25568</name>
</gene>
<comment type="caution">
    <text evidence="1">The sequence shown here is derived from an EMBL/GenBank/DDBJ whole genome shotgun (WGS) entry which is preliminary data.</text>
</comment>